<dbReference type="Proteomes" id="UP000037600">
    <property type="component" value="Unassembled WGS sequence"/>
</dbReference>
<dbReference type="GO" id="GO:0019346">
    <property type="term" value="P:transsulfuration"/>
    <property type="evidence" value="ECO:0007669"/>
    <property type="project" value="InterPro"/>
</dbReference>
<gene>
    <name evidence="7" type="ORF">XM47_17865</name>
</gene>
<name>A0A0J8GLS5_9ALTE</name>
<evidence type="ECO:0000256" key="6">
    <source>
        <dbReference type="RuleBase" id="RU362118"/>
    </source>
</evidence>
<dbReference type="Gene3D" id="3.40.640.10">
    <property type="entry name" value="Type I PLP-dependent aspartate aminotransferase-like (Major domain)"/>
    <property type="match status" value="1"/>
</dbReference>
<keyword evidence="4 5" id="KW-0663">Pyridoxal phosphate</keyword>
<dbReference type="Pfam" id="PF01053">
    <property type="entry name" value="Cys_Met_Meta_PP"/>
    <property type="match status" value="1"/>
</dbReference>
<dbReference type="PIRSF" id="PIRSF001434">
    <property type="entry name" value="CGS"/>
    <property type="match status" value="1"/>
</dbReference>
<feature type="modified residue" description="N6-(pyridoxal phosphate)lysine" evidence="5">
    <location>
        <position position="206"/>
    </location>
</feature>
<comment type="caution">
    <text evidence="7">The sequence shown here is derived from an EMBL/GenBank/DDBJ whole genome shotgun (WGS) entry which is preliminary data.</text>
</comment>
<keyword evidence="3" id="KW-0808">Transferase</keyword>
<comment type="similarity">
    <text evidence="2 6">Belongs to the trans-sulfuration enzymes family.</text>
</comment>
<evidence type="ECO:0000256" key="1">
    <source>
        <dbReference type="ARBA" id="ARBA00001933"/>
    </source>
</evidence>
<dbReference type="AlphaFoldDB" id="A0A0J8GLS5"/>
<dbReference type="GO" id="GO:0003961">
    <property type="term" value="F:O-acetylhomoserine aminocarboxypropyltransferase activity"/>
    <property type="evidence" value="ECO:0007669"/>
    <property type="project" value="TreeGrafter"/>
</dbReference>
<dbReference type="InterPro" id="IPR015421">
    <property type="entry name" value="PyrdxlP-dep_Trfase_major"/>
</dbReference>
<proteinExistence type="inferred from homology"/>
<evidence type="ECO:0000256" key="3">
    <source>
        <dbReference type="ARBA" id="ARBA00022679"/>
    </source>
</evidence>
<accession>A0A0J8GLS5</accession>
<sequence length="409" mass="45302">MKEKGFTTQLVHAERLQSPEHGAIHQATNQSVLFHYQNAQDLVDVFQGKSQAYAYARQSTPSTNSIQNILASLEQAHDALVFATGMAALTTTMLTLLKARDHVLISRYVFGNTNSFAETLTQLGIELDFIDVTDIDDVRGKVKSNTRIVFTETIANPVTQVADITEISKICNEFNLLFIVDNTMTPSYLFNAKAHGAHLIITSLTKYFGGHGNALGGAVIDTGLFDWCLFPNIYPAYQSAQVKNWGLTQIKKKGLRDIGASISSESIHHLSVGSETLALRMDRSCSNAMKLAEFLEQHPKVKKVYYPGLESHPQHLLAKNMFKYFGAIMSFDLSEALEPLDFINKLNVMLCSTHLGDNRSLVIPVAPTIYHEMGLERRQSMGISETMIRLSVGIEDIDDLISDLSQALG</sequence>
<dbReference type="PANTHER" id="PTHR43797">
    <property type="entry name" value="HOMOCYSTEINE/CYSTEINE SYNTHASE"/>
    <property type="match status" value="1"/>
</dbReference>
<dbReference type="InterPro" id="IPR015424">
    <property type="entry name" value="PyrdxlP-dep_Trfase"/>
</dbReference>
<dbReference type="EMBL" id="LAZL01000042">
    <property type="protein sequence ID" value="KMT63772.1"/>
    <property type="molecule type" value="Genomic_DNA"/>
</dbReference>
<dbReference type="SUPFAM" id="SSF53383">
    <property type="entry name" value="PLP-dependent transferases"/>
    <property type="match status" value="1"/>
</dbReference>
<reference evidence="7 8" key="1">
    <citation type="submission" date="2015-04" db="EMBL/GenBank/DDBJ databases">
        <title>Draft Genome Sequence of the Novel Agar-Digesting Marine Bacterium Q1.</title>
        <authorList>
            <person name="Li Y."/>
            <person name="Li D."/>
            <person name="Chen G."/>
            <person name="Du Z."/>
        </authorList>
    </citation>
    <scope>NUCLEOTIDE SEQUENCE [LARGE SCALE GENOMIC DNA]</scope>
    <source>
        <strain evidence="7 8">Q1</strain>
    </source>
</reference>
<dbReference type="GO" id="GO:0006535">
    <property type="term" value="P:cysteine biosynthetic process from serine"/>
    <property type="evidence" value="ECO:0007669"/>
    <property type="project" value="TreeGrafter"/>
</dbReference>
<dbReference type="PANTHER" id="PTHR43797:SF2">
    <property type="entry name" value="HOMOCYSTEINE_CYSTEINE SYNTHASE"/>
    <property type="match status" value="1"/>
</dbReference>
<evidence type="ECO:0000313" key="8">
    <source>
        <dbReference type="Proteomes" id="UP000037600"/>
    </source>
</evidence>
<protein>
    <recommendedName>
        <fullName evidence="9">Cystathionine gamma-synthase</fullName>
    </recommendedName>
</protein>
<evidence type="ECO:0008006" key="9">
    <source>
        <dbReference type="Google" id="ProtNLM"/>
    </source>
</evidence>
<dbReference type="GO" id="GO:0005737">
    <property type="term" value="C:cytoplasm"/>
    <property type="evidence" value="ECO:0007669"/>
    <property type="project" value="TreeGrafter"/>
</dbReference>
<dbReference type="FunFam" id="3.40.640.10:FF:000046">
    <property type="entry name" value="Cystathionine gamma-lyase"/>
    <property type="match status" value="1"/>
</dbReference>
<comment type="cofactor">
    <cofactor evidence="1 6">
        <name>pyridoxal 5'-phosphate</name>
        <dbReference type="ChEBI" id="CHEBI:597326"/>
    </cofactor>
</comment>
<dbReference type="GO" id="GO:0030170">
    <property type="term" value="F:pyridoxal phosphate binding"/>
    <property type="evidence" value="ECO:0007669"/>
    <property type="project" value="InterPro"/>
</dbReference>
<evidence type="ECO:0000256" key="4">
    <source>
        <dbReference type="ARBA" id="ARBA00022898"/>
    </source>
</evidence>
<dbReference type="GO" id="GO:0004124">
    <property type="term" value="F:cysteine synthase activity"/>
    <property type="evidence" value="ECO:0007669"/>
    <property type="project" value="TreeGrafter"/>
</dbReference>
<dbReference type="InterPro" id="IPR006235">
    <property type="entry name" value="OAc-hSer/O-AcSer_sulfhydrylase"/>
</dbReference>
<dbReference type="InterPro" id="IPR015422">
    <property type="entry name" value="PyrdxlP-dep_Trfase_small"/>
</dbReference>
<dbReference type="OrthoDB" id="9805807at2"/>
<dbReference type="Gene3D" id="3.90.1150.10">
    <property type="entry name" value="Aspartate Aminotransferase, domain 1"/>
    <property type="match status" value="1"/>
</dbReference>
<evidence type="ECO:0000256" key="2">
    <source>
        <dbReference type="ARBA" id="ARBA00009077"/>
    </source>
</evidence>
<organism evidence="7 8">
    <name type="scientific">Catenovulum maritimum</name>
    <dbReference type="NCBI Taxonomy" id="1513271"/>
    <lineage>
        <taxon>Bacteria</taxon>
        <taxon>Pseudomonadati</taxon>
        <taxon>Pseudomonadota</taxon>
        <taxon>Gammaproteobacteria</taxon>
        <taxon>Alteromonadales</taxon>
        <taxon>Alteromonadaceae</taxon>
        <taxon>Catenovulum</taxon>
    </lineage>
</organism>
<dbReference type="PATRIC" id="fig|1513271.3.peg.3662"/>
<dbReference type="STRING" id="1513271.XM47_17865"/>
<keyword evidence="8" id="KW-1185">Reference proteome</keyword>
<evidence type="ECO:0000313" key="7">
    <source>
        <dbReference type="EMBL" id="KMT63772.1"/>
    </source>
</evidence>
<dbReference type="GO" id="GO:0071269">
    <property type="term" value="P:L-homocysteine biosynthetic process"/>
    <property type="evidence" value="ECO:0007669"/>
    <property type="project" value="TreeGrafter"/>
</dbReference>
<dbReference type="InterPro" id="IPR000277">
    <property type="entry name" value="Cys/Met-Metab_PyrdxlP-dep_enz"/>
</dbReference>
<dbReference type="NCBIfam" id="NF004609">
    <property type="entry name" value="PRK05939.1"/>
    <property type="match status" value="1"/>
</dbReference>
<evidence type="ECO:0000256" key="5">
    <source>
        <dbReference type="PIRSR" id="PIRSR001434-2"/>
    </source>
</evidence>